<feature type="domain" description="Serine aminopeptidase S33" evidence="2">
    <location>
        <begin position="122"/>
        <end position="261"/>
    </location>
</feature>
<evidence type="ECO:0000313" key="3">
    <source>
        <dbReference type="EMBL" id="ROR96174.1"/>
    </source>
</evidence>
<dbReference type="Proteomes" id="UP000275356">
    <property type="component" value="Unassembled WGS sequence"/>
</dbReference>
<evidence type="ECO:0000313" key="4">
    <source>
        <dbReference type="Proteomes" id="UP000275356"/>
    </source>
</evidence>
<protein>
    <submittedName>
        <fullName evidence="3">Alpha-beta hydrolase superfamily lysophospholipase</fullName>
    </submittedName>
</protein>
<proteinExistence type="predicted"/>
<dbReference type="EMBL" id="RKHQ01000001">
    <property type="protein sequence ID" value="ROR96174.1"/>
    <property type="molecule type" value="Genomic_DNA"/>
</dbReference>
<dbReference type="AlphaFoldDB" id="A0A3N2D9P2"/>
<dbReference type="SUPFAM" id="SSF53474">
    <property type="entry name" value="alpha/beta-Hydrolases"/>
    <property type="match status" value="1"/>
</dbReference>
<feature type="region of interest" description="Disordered" evidence="1">
    <location>
        <begin position="1"/>
        <end position="42"/>
    </location>
</feature>
<accession>A0A3N2D9P2</accession>
<dbReference type="GO" id="GO:0016787">
    <property type="term" value="F:hydrolase activity"/>
    <property type="evidence" value="ECO:0007669"/>
    <property type="project" value="UniProtKB-KW"/>
</dbReference>
<evidence type="ECO:0000259" key="2">
    <source>
        <dbReference type="Pfam" id="PF12146"/>
    </source>
</evidence>
<sequence length="397" mass="42931">MATRPVRRLASSSLSAHDGGVSPSRDPHRTPAPTAPPNRGRFPISRAIVEAQAASADLTITEADLPVPPPVGRWAGDVLGRGHQARTLPLADDDEGPVVTTIVRYRPELDVTSPPRIAPPTAPRFAVLYLHGWSDYFLNPEIGPFWARVGGAFYGLDLRKYGRSLRVHQTPGYIADLATYDEDLAAALAVIEEEHPGLPLVIMAHSTGGLTASLWANRHPGRASGLVLVAPWLEMQGSTIARSLSMPIIVEIAKAFPKRRTPNPDLGFYARTTSAALGGEWNLVPAWRPEHGFPATYGWAAAVLAGHTQVAAGLDVACPVLVVRSARTLISPVWDDAMAECDTVLDVDVIAQRALRIGRDVTVSTVEGALHDVLLSRRPVREDAYRRIERWAAAYLP</sequence>
<dbReference type="InterPro" id="IPR029058">
    <property type="entry name" value="AB_hydrolase_fold"/>
</dbReference>
<reference evidence="3 4" key="1">
    <citation type="submission" date="2018-11" db="EMBL/GenBank/DDBJ databases">
        <title>Sequencing the genomes of 1000 actinobacteria strains.</title>
        <authorList>
            <person name="Klenk H.-P."/>
        </authorList>
    </citation>
    <scope>NUCLEOTIDE SEQUENCE [LARGE SCALE GENOMIC DNA]</scope>
    <source>
        <strain evidence="3 4">DSM 13521</strain>
    </source>
</reference>
<dbReference type="InterPro" id="IPR051044">
    <property type="entry name" value="MAG_DAG_Lipase"/>
</dbReference>
<name>A0A3N2D9P2_9MICO</name>
<dbReference type="PANTHER" id="PTHR11614">
    <property type="entry name" value="PHOSPHOLIPASE-RELATED"/>
    <property type="match status" value="1"/>
</dbReference>
<dbReference type="Gene3D" id="3.40.50.1820">
    <property type="entry name" value="alpha/beta hydrolase"/>
    <property type="match status" value="1"/>
</dbReference>
<gene>
    <name evidence="3" type="ORF">EDD28_0750</name>
</gene>
<organism evidence="3 4">
    <name type="scientific">Salana multivorans</name>
    <dbReference type="NCBI Taxonomy" id="120377"/>
    <lineage>
        <taxon>Bacteria</taxon>
        <taxon>Bacillati</taxon>
        <taxon>Actinomycetota</taxon>
        <taxon>Actinomycetes</taxon>
        <taxon>Micrococcales</taxon>
        <taxon>Beutenbergiaceae</taxon>
        <taxon>Salana</taxon>
    </lineage>
</organism>
<keyword evidence="3" id="KW-0378">Hydrolase</keyword>
<comment type="caution">
    <text evidence="3">The sequence shown here is derived from an EMBL/GenBank/DDBJ whole genome shotgun (WGS) entry which is preliminary data.</text>
</comment>
<evidence type="ECO:0000256" key="1">
    <source>
        <dbReference type="SAM" id="MobiDB-lite"/>
    </source>
</evidence>
<dbReference type="Pfam" id="PF12146">
    <property type="entry name" value="Hydrolase_4"/>
    <property type="match status" value="1"/>
</dbReference>
<keyword evidence="4" id="KW-1185">Reference proteome</keyword>
<dbReference type="InterPro" id="IPR022742">
    <property type="entry name" value="Hydrolase_4"/>
</dbReference>